<evidence type="ECO:0000256" key="4">
    <source>
        <dbReference type="ARBA" id="ARBA00023163"/>
    </source>
</evidence>
<keyword evidence="1" id="KW-0217">Developmental protein</keyword>
<dbReference type="Gene3D" id="2.20.25.670">
    <property type="entry name" value="GCM domain, large subdomain"/>
    <property type="match status" value="1"/>
</dbReference>
<keyword evidence="2" id="KW-0805">Transcription regulation</keyword>
<dbReference type="Proteomes" id="UP000822476">
    <property type="component" value="Unassembled WGS sequence"/>
</dbReference>
<evidence type="ECO:0000256" key="1">
    <source>
        <dbReference type="ARBA" id="ARBA00022473"/>
    </source>
</evidence>
<keyword evidence="8" id="KW-1185">Reference proteome</keyword>
<protein>
    <recommendedName>
        <fullName evidence="6">GCM domain-containing protein</fullName>
    </recommendedName>
</protein>
<dbReference type="GO" id="GO:0042063">
    <property type="term" value="P:gliogenesis"/>
    <property type="evidence" value="ECO:0007669"/>
    <property type="project" value="TreeGrafter"/>
</dbReference>
<feature type="domain" description="GCM" evidence="6">
    <location>
        <begin position="221"/>
        <end position="378"/>
    </location>
</feature>
<comment type="caution">
    <text evidence="7">The sequence shown here is derived from an EMBL/GenBank/DDBJ whole genome shotgun (WGS) entry which is preliminary data.</text>
</comment>
<dbReference type="InterPro" id="IPR039791">
    <property type="entry name" value="GCM"/>
</dbReference>
<dbReference type="SUPFAM" id="SSF90073">
    <property type="entry name" value="GCM domain"/>
    <property type="match status" value="1"/>
</dbReference>
<keyword evidence="5" id="KW-0539">Nucleus</keyword>
<name>A0A8S9Z028_9TREM</name>
<proteinExistence type="predicted"/>
<keyword evidence="4" id="KW-0804">Transcription</keyword>
<dbReference type="GO" id="GO:0005634">
    <property type="term" value="C:nucleus"/>
    <property type="evidence" value="ECO:0007669"/>
    <property type="project" value="TreeGrafter"/>
</dbReference>
<dbReference type="PANTHER" id="PTHR12414">
    <property type="entry name" value="GLIAL CELLS MISSING RELATED/GLIDE"/>
    <property type="match status" value="1"/>
</dbReference>
<evidence type="ECO:0000256" key="5">
    <source>
        <dbReference type="ARBA" id="ARBA00023242"/>
    </source>
</evidence>
<sequence length="1047" mass="115640">MLGASTPLVDSSFGMASSSNTTCWNWETSDVQPVVISFDPPSPIPAYANNVLVKPASPSSEIPAVVDHANEVRVHDFPNRTATANTLAIPPPSLVSEPRTATRNCHEPVGYAHRSLDVSSDSTHYELPIHEIPYTSYTSALPSASYCLPASAFSTTNPITASPHAFKPIVLPQITNSHVKRTEAISRADLSQLGRYTLPSITSTYEKGIKSEHVEVKRETHQWDIKDVKLPRPTFFDAYELWPTGHCRRVYMQSCERARRHQSGWAMRNTNNHNPQVLKKSCLGVLECSAGCTVQGKRLSLRPAICDKARKKQTSRACITPGCSGRLLLRNCRGHSGYPVTHFWRFANGAVYFEAKGEHDHSRPSLKTFGLAEALSSLDVDLAALGRATMVRRSNNQLAHKQTSQLLGKPDVEGEQHALDKPYNNSRFNVNAYVSDLQTVSDAYTTVDEVHDTSASKLPKISKKKGTNLLDLFAESPDVVTMLSKRSRRGRRSKLPAGTDSLLQRNSRHTDVLNTTVDDGQFPTETLAVQMFLPSNLSPGQPDKHTLLQSNFRLDSATNVPTNTTAMTDYLSLTASYPGTRWTTPGLQMFTLPHSNPTDSISTDSQAQHVMANTDHSQQFAYFPTTNSGYFAEQRMGQTTYARVDRSTYLDSSTVPSDMCSSPISFRSPRWSSSTSSLSECSSRTFHTPTHTMAQINNRVTAHGSEHGVAYGQDVYCQPSSLYLQPYKSQSYLGPCAAYDPGISVNWPCESTQAVLSEHTFHEHVFGENDRQLLSKQEFDGNLRMDLPQPTMEEDMKVPEVQSNLACQSGSNWLFETDSFASYLQNTPEQLPVSWMTSEASGHGLKADRVGGSVSTTFQKDYIAEPNLETFGGYVKAYANADVTPSYCTADLDVSQFGPSKVNQFKWSDTSAFSVPMNPTVQDLADSLFETPFEQTSIHESSESKPTNLMSMADLVSMSYATLWSSSDTMEQGYVSLNYPAAHQSFTNQDYYRSIDCNDCSATSFAFDVVSNPTDISKPRSSPVEPLTWSTAETTDHTVYPAVMDVV</sequence>
<dbReference type="GO" id="GO:0001228">
    <property type="term" value="F:DNA-binding transcription activator activity, RNA polymerase II-specific"/>
    <property type="evidence" value="ECO:0007669"/>
    <property type="project" value="InterPro"/>
</dbReference>
<organism evidence="7 8">
    <name type="scientific">Paragonimus skrjabini miyazakii</name>
    <dbReference type="NCBI Taxonomy" id="59628"/>
    <lineage>
        <taxon>Eukaryota</taxon>
        <taxon>Metazoa</taxon>
        <taxon>Spiralia</taxon>
        <taxon>Lophotrochozoa</taxon>
        <taxon>Platyhelminthes</taxon>
        <taxon>Trematoda</taxon>
        <taxon>Digenea</taxon>
        <taxon>Plagiorchiida</taxon>
        <taxon>Troglotremata</taxon>
        <taxon>Troglotrematidae</taxon>
        <taxon>Paragonimus</taxon>
    </lineage>
</organism>
<evidence type="ECO:0000313" key="8">
    <source>
        <dbReference type="Proteomes" id="UP000822476"/>
    </source>
</evidence>
<evidence type="ECO:0000259" key="6">
    <source>
        <dbReference type="PROSITE" id="PS50807"/>
    </source>
</evidence>
<dbReference type="InterPro" id="IPR003902">
    <property type="entry name" value="Tscrpt_reg_GCM"/>
</dbReference>
<accession>A0A8S9Z028</accession>
<dbReference type="InterPro" id="IPR043021">
    <property type="entry name" value="GCM_small"/>
</dbReference>
<evidence type="ECO:0000256" key="2">
    <source>
        <dbReference type="ARBA" id="ARBA00023015"/>
    </source>
</evidence>
<dbReference type="InterPro" id="IPR043020">
    <property type="entry name" value="GCM_large"/>
</dbReference>
<dbReference type="PANTHER" id="PTHR12414:SF8">
    <property type="entry name" value="TRANSCRIPTION FACTOR GLIAL CELLS MISSING-RELATED"/>
    <property type="match status" value="1"/>
</dbReference>
<gene>
    <name evidence="7" type="ORF">EG68_06583</name>
</gene>
<dbReference type="InterPro" id="IPR036115">
    <property type="entry name" value="GCM_dom_sf"/>
</dbReference>
<dbReference type="GO" id="GO:0000978">
    <property type="term" value="F:RNA polymerase II cis-regulatory region sequence-specific DNA binding"/>
    <property type="evidence" value="ECO:0007669"/>
    <property type="project" value="TreeGrafter"/>
</dbReference>
<reference evidence="7" key="1">
    <citation type="submission" date="2019-07" db="EMBL/GenBank/DDBJ databases">
        <title>Annotation for the trematode Paragonimus miyazaki's.</title>
        <authorList>
            <person name="Choi Y.-J."/>
        </authorList>
    </citation>
    <scope>NUCLEOTIDE SEQUENCE</scope>
    <source>
        <strain evidence="7">Japan</strain>
    </source>
</reference>
<dbReference type="OrthoDB" id="6241117at2759"/>
<evidence type="ECO:0000313" key="7">
    <source>
        <dbReference type="EMBL" id="KAF7256507.1"/>
    </source>
</evidence>
<dbReference type="Gene3D" id="3.30.70.3530">
    <property type="entry name" value="GCM motif"/>
    <property type="match status" value="1"/>
</dbReference>
<dbReference type="Pfam" id="PF03615">
    <property type="entry name" value="GCM"/>
    <property type="match status" value="1"/>
</dbReference>
<dbReference type="AlphaFoldDB" id="A0A8S9Z028"/>
<evidence type="ECO:0000256" key="3">
    <source>
        <dbReference type="ARBA" id="ARBA00023125"/>
    </source>
</evidence>
<keyword evidence="3" id="KW-0238">DNA-binding</keyword>
<dbReference type="EMBL" id="JTDE01003063">
    <property type="protein sequence ID" value="KAF7256507.1"/>
    <property type="molecule type" value="Genomic_DNA"/>
</dbReference>
<dbReference type="PROSITE" id="PS50807">
    <property type="entry name" value="GCM"/>
    <property type="match status" value="1"/>
</dbReference>